<keyword evidence="1" id="KW-0812">Transmembrane</keyword>
<protein>
    <submittedName>
        <fullName evidence="2">Uncharacterized protein</fullName>
    </submittedName>
</protein>
<evidence type="ECO:0000313" key="3">
    <source>
        <dbReference type="Proteomes" id="UP000217448"/>
    </source>
</evidence>
<dbReference type="EMBL" id="NTHN02000065">
    <property type="protein sequence ID" value="MCT4373030.1"/>
    <property type="molecule type" value="Genomic_DNA"/>
</dbReference>
<dbReference type="Proteomes" id="UP000217448">
    <property type="component" value="Unassembled WGS sequence"/>
</dbReference>
<organism evidence="2 3">
    <name type="scientific">Alloyangia mangrovi</name>
    <dbReference type="NCBI Taxonomy" id="1779329"/>
    <lineage>
        <taxon>Bacteria</taxon>
        <taxon>Pseudomonadati</taxon>
        <taxon>Pseudomonadota</taxon>
        <taxon>Alphaproteobacteria</taxon>
        <taxon>Rhodobacterales</taxon>
        <taxon>Roseobacteraceae</taxon>
        <taxon>Alloyangia</taxon>
    </lineage>
</organism>
<gene>
    <name evidence="2" type="ORF">CLG85_023100</name>
</gene>
<evidence type="ECO:0000313" key="2">
    <source>
        <dbReference type="EMBL" id="MCT4373030.1"/>
    </source>
</evidence>
<keyword evidence="1" id="KW-1133">Transmembrane helix</keyword>
<dbReference type="RefSeq" id="WP_176476687.1">
    <property type="nucleotide sequence ID" value="NZ_NTHN02000065.1"/>
</dbReference>
<name>A0ABT2KSB7_9RHOB</name>
<keyword evidence="3" id="KW-1185">Reference proteome</keyword>
<feature type="transmembrane region" description="Helical" evidence="1">
    <location>
        <begin position="32"/>
        <end position="48"/>
    </location>
</feature>
<accession>A0ABT2KSB7</accession>
<keyword evidence="1" id="KW-0472">Membrane</keyword>
<comment type="caution">
    <text evidence="2">The sequence shown here is derived from an EMBL/GenBank/DDBJ whole genome shotgun (WGS) entry which is preliminary data.</text>
</comment>
<reference evidence="3" key="1">
    <citation type="submission" date="2023-07" db="EMBL/GenBank/DDBJ databases">
        <title>Yangia mangrovi SAOS 153D genome.</title>
        <authorList>
            <person name="Verma A."/>
            <person name="Pal Y."/>
            <person name="Sundharam S."/>
            <person name="Bisht B."/>
            <person name="Srinivasan K."/>
        </authorList>
    </citation>
    <scope>NUCLEOTIDE SEQUENCE [LARGE SCALE GENOMIC DNA]</scope>
    <source>
        <strain evidence="3">SAOS 153D</strain>
    </source>
</reference>
<proteinExistence type="predicted"/>
<sequence>MNRLLALIAFLAFLAFAGFLLVLIVKVPSPDLIAVSVLTIGLAAYDFLTSSRGRRW</sequence>
<evidence type="ECO:0000256" key="1">
    <source>
        <dbReference type="SAM" id="Phobius"/>
    </source>
</evidence>